<dbReference type="RefSeq" id="WP_109991026.1">
    <property type="nucleotide sequence ID" value="NZ_CP028160.1"/>
</dbReference>
<gene>
    <name evidence="1" type="ORF">LL14B4_07395</name>
</gene>
<name>A0A2Z3KEZ9_LACLL</name>
<dbReference type="GeneID" id="89633608"/>
<dbReference type="Proteomes" id="UP000245919">
    <property type="component" value="Chromosome"/>
</dbReference>
<protein>
    <submittedName>
        <fullName evidence="1">Uncharacterized protein</fullName>
    </submittedName>
</protein>
<proteinExistence type="predicted"/>
<organism evidence="1 2">
    <name type="scientific">Lactococcus lactis subsp. lactis</name>
    <name type="common">Streptococcus lactis</name>
    <dbReference type="NCBI Taxonomy" id="1360"/>
    <lineage>
        <taxon>Bacteria</taxon>
        <taxon>Bacillati</taxon>
        <taxon>Bacillota</taxon>
        <taxon>Bacilli</taxon>
        <taxon>Lactobacillales</taxon>
        <taxon>Streptococcaceae</taxon>
        <taxon>Lactococcus</taxon>
    </lineage>
</organism>
<dbReference type="EMBL" id="CP028160">
    <property type="protein sequence ID" value="AWN66006.1"/>
    <property type="molecule type" value="Genomic_DNA"/>
</dbReference>
<sequence>MRVIPDDEICKPEDNIGAVVAHKLLFLDQLWEYYRAQLQESDFIKEISEHDISDSTIEKYPENGKIIQLDVGKVSESGKGSLEHSVYMETEYIKKEREESQKRQEKARELSNLLSITQEEALDIISERESDSNELKRPDVILKMRKKVTDKNIREVIVPEILTIASVETNGKELQDMPIFVGKYAWIPARFKSNAAMLAVYFNTFLKNSIGRKREDCNNDDYERAAEILNQ</sequence>
<accession>A0A2Z3KEZ9</accession>
<evidence type="ECO:0000313" key="2">
    <source>
        <dbReference type="Proteomes" id="UP000245919"/>
    </source>
</evidence>
<evidence type="ECO:0000313" key="1">
    <source>
        <dbReference type="EMBL" id="AWN66006.1"/>
    </source>
</evidence>
<reference evidence="1 2" key="1">
    <citation type="submission" date="2018-03" db="EMBL/GenBank/DDBJ databases">
        <title>Genome sequence of Lactococcus lactis strain 14B4 from almond drupe.</title>
        <authorList>
            <person name="Tran T.D."/>
            <person name="McGarvey J.A."/>
            <person name="Huynh S."/>
            <person name="Parker C.T."/>
        </authorList>
    </citation>
    <scope>NUCLEOTIDE SEQUENCE [LARGE SCALE GENOMIC DNA]</scope>
    <source>
        <strain evidence="1 2">14B4</strain>
    </source>
</reference>
<dbReference type="AlphaFoldDB" id="A0A2Z3KEZ9"/>